<dbReference type="Pfam" id="PF04389">
    <property type="entry name" value="Peptidase_M28"/>
    <property type="match status" value="1"/>
</dbReference>
<dbReference type="PANTHER" id="PTHR12147:SF26">
    <property type="entry name" value="PEPTIDASE M28 DOMAIN-CONTAINING PROTEIN"/>
    <property type="match status" value="1"/>
</dbReference>
<reference evidence="2 3" key="1">
    <citation type="submission" date="2020-07" db="EMBL/GenBank/DDBJ databases">
        <title>Luteimonas sp. SJ-92.</title>
        <authorList>
            <person name="Huang X.-X."/>
            <person name="Xu L."/>
            <person name="Sun J.-Q."/>
        </authorList>
    </citation>
    <scope>NUCLEOTIDE SEQUENCE [LARGE SCALE GENOMIC DNA]</scope>
    <source>
        <strain evidence="2 3">SJ-92</strain>
    </source>
</reference>
<name>A0A853J7W7_9GAMM</name>
<proteinExistence type="predicted"/>
<dbReference type="Gene3D" id="3.40.630.10">
    <property type="entry name" value="Zn peptidases"/>
    <property type="match status" value="1"/>
</dbReference>
<dbReference type="InterPro" id="IPR046450">
    <property type="entry name" value="PA_dom_sf"/>
</dbReference>
<dbReference type="SUPFAM" id="SSF52025">
    <property type="entry name" value="PA domain"/>
    <property type="match status" value="1"/>
</dbReference>
<accession>A0A853J7W7</accession>
<evidence type="ECO:0000259" key="1">
    <source>
        <dbReference type="Pfam" id="PF04389"/>
    </source>
</evidence>
<dbReference type="GO" id="GO:0006508">
    <property type="term" value="P:proteolysis"/>
    <property type="evidence" value="ECO:0007669"/>
    <property type="project" value="InterPro"/>
</dbReference>
<dbReference type="GO" id="GO:0008235">
    <property type="term" value="F:metalloexopeptidase activity"/>
    <property type="evidence" value="ECO:0007669"/>
    <property type="project" value="InterPro"/>
</dbReference>
<sequence length="571" mass="60280">MSRALRIVLVLVALAAIAFALWRCTRPASAPGLPGTGAPLADAVPQSSDPAAQRIEADLRRLADDAMEGRETGTRGYELAASYVAARFADAGLAPAGENGGYFQRVPLLKATVEEEGARLAVERGGRTIELRFGEHFLPWANFNAPAHALAAPAVFVGHAIHAPEIGHDDFDGLELRGRIAVVLPGAPETFAPHLRAYHSAQREKLQALAARGAAGVVFVSTPQSEARLPWARLRAGWDKPAMRLRRDDGAAIDGFPQLQAIAAVGVAAADFIFADQERTAAELFDAARAGTLRGFALPGALHLAGRTRHEAIESRNVVARLPGGDPGLAAEHVVHTAHLDHVGIGPADADGDTINNGALDNALGVSIMLETARILAAAEAAPRRSQLFVALTGEEQGLLGAQWFVARPTVPGEGLVANINLDMPVLMAPSTDVVAIGSEHSTLGAAVETAAAELDVELSPDPFPEEVVFVRSDHYAFVRAGIPALYLDGGTISADGERDPKLALTYFLRNCYHQPCDDASQPIQYDDAARLARLSAGVATVVGNDDARPRWNEGDFFGERFGAAAEESAE</sequence>
<dbReference type="InterPro" id="IPR045175">
    <property type="entry name" value="M28_fam"/>
</dbReference>
<dbReference type="InterPro" id="IPR007484">
    <property type="entry name" value="Peptidase_M28"/>
</dbReference>
<dbReference type="PANTHER" id="PTHR12147">
    <property type="entry name" value="METALLOPEPTIDASE M28 FAMILY MEMBER"/>
    <property type="match status" value="1"/>
</dbReference>
<dbReference type="EMBL" id="JACCKA010000005">
    <property type="protein sequence ID" value="NZA24862.1"/>
    <property type="molecule type" value="Genomic_DNA"/>
</dbReference>
<comment type="caution">
    <text evidence="2">The sequence shown here is derived from an EMBL/GenBank/DDBJ whole genome shotgun (WGS) entry which is preliminary data.</text>
</comment>
<feature type="domain" description="Peptidase M28" evidence="1">
    <location>
        <begin position="317"/>
        <end position="537"/>
    </location>
</feature>
<keyword evidence="3" id="KW-1185">Reference proteome</keyword>
<organism evidence="2 3">
    <name type="scientific">Luteimonas salinisoli</name>
    <dbReference type="NCBI Taxonomy" id="2752307"/>
    <lineage>
        <taxon>Bacteria</taxon>
        <taxon>Pseudomonadati</taxon>
        <taxon>Pseudomonadota</taxon>
        <taxon>Gammaproteobacteria</taxon>
        <taxon>Lysobacterales</taxon>
        <taxon>Lysobacteraceae</taxon>
        <taxon>Luteimonas</taxon>
    </lineage>
</organism>
<dbReference type="Gene3D" id="3.50.30.30">
    <property type="match status" value="1"/>
</dbReference>
<dbReference type="Proteomes" id="UP000578091">
    <property type="component" value="Unassembled WGS sequence"/>
</dbReference>
<evidence type="ECO:0000313" key="3">
    <source>
        <dbReference type="Proteomes" id="UP000578091"/>
    </source>
</evidence>
<protein>
    <submittedName>
        <fullName evidence="2">M28 family peptidase</fullName>
    </submittedName>
</protein>
<dbReference type="SUPFAM" id="SSF53187">
    <property type="entry name" value="Zn-dependent exopeptidases"/>
    <property type="match status" value="1"/>
</dbReference>
<gene>
    <name evidence="2" type="ORF">H0E84_00540</name>
</gene>
<dbReference type="AlphaFoldDB" id="A0A853J7W7"/>
<evidence type="ECO:0000313" key="2">
    <source>
        <dbReference type="EMBL" id="NZA24862.1"/>
    </source>
</evidence>
<dbReference type="RefSeq" id="WP_180676670.1">
    <property type="nucleotide sequence ID" value="NZ_JACCKA010000005.1"/>
</dbReference>